<proteinExistence type="predicted"/>
<dbReference type="Proteomes" id="UP000078576">
    <property type="component" value="Unassembled WGS sequence"/>
</dbReference>
<accession>A0A194VEX9</accession>
<evidence type="ECO:0000256" key="1">
    <source>
        <dbReference type="SAM" id="MobiDB-lite"/>
    </source>
</evidence>
<reference evidence="4" key="1">
    <citation type="submission" date="2014-12" db="EMBL/GenBank/DDBJ databases">
        <title>Genome Sequence of Valsa Canker Pathogens Uncovers a Specific Adaption of Colonization on Woody Bark.</title>
        <authorList>
            <person name="Yin Z."/>
            <person name="Liu H."/>
            <person name="Gao X."/>
            <person name="Li Z."/>
            <person name="Song N."/>
            <person name="Ke X."/>
            <person name="Dai Q."/>
            <person name="Wu Y."/>
            <person name="Sun Y."/>
            <person name="Xu J.-R."/>
            <person name="Kang Z.K."/>
            <person name="Wang L."/>
            <person name="Huang L."/>
        </authorList>
    </citation>
    <scope>NUCLEOTIDE SEQUENCE [LARGE SCALE GENOMIC DNA]</scope>
    <source>
        <strain evidence="4">SXYL134</strain>
    </source>
</reference>
<feature type="chain" id="PRO_5008266462" evidence="2">
    <location>
        <begin position="20"/>
        <end position="475"/>
    </location>
</feature>
<feature type="region of interest" description="Disordered" evidence="1">
    <location>
        <begin position="294"/>
        <end position="319"/>
    </location>
</feature>
<dbReference type="AlphaFoldDB" id="A0A194VEX9"/>
<keyword evidence="4" id="KW-1185">Reference proteome</keyword>
<protein>
    <submittedName>
        <fullName evidence="3">Uncharacterized protein</fullName>
    </submittedName>
</protein>
<feature type="signal peptide" evidence="2">
    <location>
        <begin position="1"/>
        <end position="19"/>
    </location>
</feature>
<dbReference type="EMBL" id="KN714813">
    <property type="protein sequence ID" value="KUI62443.1"/>
    <property type="molecule type" value="Genomic_DNA"/>
</dbReference>
<keyword evidence="2" id="KW-0732">Signal</keyword>
<evidence type="ECO:0000313" key="4">
    <source>
        <dbReference type="Proteomes" id="UP000078576"/>
    </source>
</evidence>
<organism evidence="3 4">
    <name type="scientific">Cytospora mali</name>
    <name type="common">Apple Valsa canker fungus</name>
    <name type="synonym">Valsa mali</name>
    <dbReference type="NCBI Taxonomy" id="578113"/>
    <lineage>
        <taxon>Eukaryota</taxon>
        <taxon>Fungi</taxon>
        <taxon>Dikarya</taxon>
        <taxon>Ascomycota</taxon>
        <taxon>Pezizomycotina</taxon>
        <taxon>Sordariomycetes</taxon>
        <taxon>Sordariomycetidae</taxon>
        <taxon>Diaporthales</taxon>
        <taxon>Cytosporaceae</taxon>
        <taxon>Cytospora</taxon>
    </lineage>
</organism>
<evidence type="ECO:0000256" key="2">
    <source>
        <dbReference type="SAM" id="SignalP"/>
    </source>
</evidence>
<evidence type="ECO:0000313" key="3">
    <source>
        <dbReference type="EMBL" id="KUI62443.1"/>
    </source>
</evidence>
<sequence length="475" mass="51528">MHSAQFLVLPSLLLGVATAQTFTIQTLLTEPTQTTTPLPVRTTSCACITTAQPGTTFENCFAITSVDGPKPTEHHEKPCLCKTTEIEVASGLWQQETQCQGLDLPLQSRGPGRTIVSTQILDYTTEQLIPPDAGAGDSCVPQDDVLAVTAAIYLLAESAIGFRQVINDLSHCEVYADMDAANICYIIVNGYTLCQGNPNLPDCMNLGYLLFQKEIDGRFGNPTENVTQVVDGLRQLPESEELCRDHAGEGLWKCAVVTGAVLTCYLGPATESCDELSDALQCRGLQIPRPFGNEALSNNDWSQPGVDYSPPGTSSNEAEPVESSHTQAFAQLVWRGSLDLCDEPQNEEELKECIALAVSISKCLIEWEEPRCQEVVDILDEHGVQVPGVNDGGEDSSERNPLSFLDGFSNDDVDIDLLLEDITDILDSDPPTIPPACVDLCEQDSTIARRRILCYVCIKVVNMDNGHPPAPPQVS</sequence>
<name>A0A194VEX9_CYTMA</name>
<gene>
    <name evidence="3" type="ORF">VP1G_09568</name>
</gene>